<gene>
    <name evidence="3" type="ORF">UFOPK3164_01382</name>
    <name evidence="4" type="ORF">UFOPK3427_00409</name>
    <name evidence="5" type="ORF">UFOPK4112_01286</name>
</gene>
<dbReference type="SUPFAM" id="SSF52499">
    <property type="entry name" value="Isochorismatase-like hydrolases"/>
    <property type="match status" value="1"/>
</dbReference>
<dbReference type="EMBL" id="CAFABE010000079">
    <property type="protein sequence ID" value="CAB4832835.1"/>
    <property type="molecule type" value="Genomic_DNA"/>
</dbReference>
<protein>
    <submittedName>
        <fullName evidence="5">Unannotated protein</fullName>
    </submittedName>
</protein>
<dbReference type="PANTHER" id="PTHR43540">
    <property type="entry name" value="PEROXYUREIDOACRYLATE/UREIDOACRYLATE AMIDOHYDROLASE-RELATED"/>
    <property type="match status" value="1"/>
</dbReference>
<sequence length="225" mass="23651">MAVLLQDVLKAQGRSNKLSALPCAVVTMELQRGVMGDLASFPDLAAVAKSVGVPEHAGELAALARELHIPVVHCTAEFRSDRAGTLTNTPLHTTLLRNPAHLLEETPATELIPELRLSPADIVLPRRHGVSPFTGTNLDATLRNLGVQTLIVTGVSLNIGVIGLCIEAVNLGYSVVIATDAVCGVPLDFGQEILTHSLRLLAILATTAELLVALRSEGASGQDNL</sequence>
<dbReference type="Pfam" id="PF00857">
    <property type="entry name" value="Isochorismatase"/>
    <property type="match status" value="1"/>
</dbReference>
<dbReference type="PANTHER" id="PTHR43540:SF6">
    <property type="entry name" value="ISOCHORISMATASE-LIKE DOMAIN-CONTAINING PROTEIN"/>
    <property type="match status" value="1"/>
</dbReference>
<keyword evidence="1" id="KW-0378">Hydrolase</keyword>
<evidence type="ECO:0000256" key="1">
    <source>
        <dbReference type="ARBA" id="ARBA00022801"/>
    </source>
</evidence>
<dbReference type="EMBL" id="CAFBLT010000001">
    <property type="protein sequence ID" value="CAB4864588.1"/>
    <property type="molecule type" value="Genomic_DNA"/>
</dbReference>
<dbReference type="Gene3D" id="3.40.50.850">
    <property type="entry name" value="Isochorismatase-like"/>
    <property type="match status" value="1"/>
</dbReference>
<reference evidence="5" key="1">
    <citation type="submission" date="2020-05" db="EMBL/GenBank/DDBJ databases">
        <authorList>
            <person name="Chiriac C."/>
            <person name="Salcher M."/>
            <person name="Ghai R."/>
            <person name="Kavagutti S V."/>
        </authorList>
    </citation>
    <scope>NUCLEOTIDE SEQUENCE</scope>
</reference>
<organism evidence="5">
    <name type="scientific">freshwater metagenome</name>
    <dbReference type="NCBI Taxonomy" id="449393"/>
    <lineage>
        <taxon>unclassified sequences</taxon>
        <taxon>metagenomes</taxon>
        <taxon>ecological metagenomes</taxon>
    </lineage>
</organism>
<dbReference type="EMBL" id="CAFBPM010000013">
    <property type="protein sequence ID" value="CAB5026890.1"/>
    <property type="molecule type" value="Genomic_DNA"/>
</dbReference>
<evidence type="ECO:0000313" key="5">
    <source>
        <dbReference type="EMBL" id="CAB5026890.1"/>
    </source>
</evidence>
<dbReference type="InterPro" id="IPR050272">
    <property type="entry name" value="Isochorismatase-like_hydrls"/>
</dbReference>
<dbReference type="InterPro" id="IPR000868">
    <property type="entry name" value="Isochorismatase-like_dom"/>
</dbReference>
<evidence type="ECO:0000313" key="3">
    <source>
        <dbReference type="EMBL" id="CAB4832835.1"/>
    </source>
</evidence>
<dbReference type="GO" id="GO:0016787">
    <property type="term" value="F:hydrolase activity"/>
    <property type="evidence" value="ECO:0007669"/>
    <property type="project" value="UniProtKB-KW"/>
</dbReference>
<evidence type="ECO:0000313" key="4">
    <source>
        <dbReference type="EMBL" id="CAB4864588.1"/>
    </source>
</evidence>
<feature type="domain" description="Isochorismatase-like" evidence="2">
    <location>
        <begin position="24"/>
        <end position="208"/>
    </location>
</feature>
<name>A0A6J7RE87_9ZZZZ</name>
<evidence type="ECO:0000259" key="2">
    <source>
        <dbReference type="Pfam" id="PF00857"/>
    </source>
</evidence>
<proteinExistence type="predicted"/>
<dbReference type="CDD" id="cd00431">
    <property type="entry name" value="cysteine_hydrolases"/>
    <property type="match status" value="1"/>
</dbReference>
<dbReference type="InterPro" id="IPR036380">
    <property type="entry name" value="Isochorismatase-like_sf"/>
</dbReference>
<accession>A0A6J7RE87</accession>
<dbReference type="AlphaFoldDB" id="A0A6J7RE87"/>